<dbReference type="HAMAP" id="MF_00133">
    <property type="entry name" value="Trp_synth_beta"/>
    <property type="match status" value="1"/>
</dbReference>
<comment type="pathway">
    <text evidence="3 14">Amino-acid biosynthesis; L-tryptophan biosynthesis; L-tryptophan from chorismate: step 5/5.</text>
</comment>
<feature type="modified residue" description="N6-(pyridoxal phosphate)lysine" evidence="14">
    <location>
        <position position="86"/>
    </location>
</feature>
<evidence type="ECO:0000256" key="6">
    <source>
        <dbReference type="ARBA" id="ARBA00012043"/>
    </source>
</evidence>
<accession>J3YSC4</accession>
<name>J3YSC4_9ENTR</name>
<evidence type="ECO:0000256" key="11">
    <source>
        <dbReference type="ARBA" id="ARBA00023141"/>
    </source>
</evidence>
<dbReference type="InterPro" id="IPR006654">
    <property type="entry name" value="Trp_synth_beta"/>
</dbReference>
<keyword evidence="11 14" id="KW-0057">Aromatic amino acid biosynthesis</keyword>
<dbReference type="InterPro" id="IPR036052">
    <property type="entry name" value="TrpB-like_PALP_sf"/>
</dbReference>
<reference evidence="16 17" key="1">
    <citation type="journal article" date="2012" name="Mol. Biol. Evol.">
        <title>Genome reduction and co-evolution between the primary and secondary bacterial symbionts of psyllids.</title>
        <authorList>
            <person name="Sloan D.B."/>
            <person name="Moran N.A."/>
        </authorList>
    </citation>
    <scope>NUCLEOTIDE SEQUENCE [LARGE SCALE GENOMIC DNA]</scope>
    <source>
        <strain evidence="16">Ceuc_S</strain>
    </source>
</reference>
<evidence type="ECO:0000259" key="15">
    <source>
        <dbReference type="Pfam" id="PF00291"/>
    </source>
</evidence>
<dbReference type="PIRSF" id="PIRSF001413">
    <property type="entry name" value="Trp_syn_beta"/>
    <property type="match status" value="1"/>
</dbReference>
<evidence type="ECO:0000256" key="7">
    <source>
        <dbReference type="ARBA" id="ARBA00021362"/>
    </source>
</evidence>
<keyword evidence="8 14" id="KW-0028">Amino-acid biosynthesis</keyword>
<evidence type="ECO:0000256" key="2">
    <source>
        <dbReference type="ARBA" id="ARBA00002786"/>
    </source>
</evidence>
<gene>
    <name evidence="14" type="primary">trpB</name>
    <name evidence="16" type="ORF">A359_07580</name>
</gene>
<evidence type="ECO:0000313" key="16">
    <source>
        <dbReference type="EMBL" id="AFP85128.1"/>
    </source>
</evidence>
<evidence type="ECO:0000256" key="12">
    <source>
        <dbReference type="ARBA" id="ARBA00023239"/>
    </source>
</evidence>
<dbReference type="Gene3D" id="3.40.50.1100">
    <property type="match status" value="2"/>
</dbReference>
<dbReference type="InterPro" id="IPR001926">
    <property type="entry name" value="TrpB-like_PALP"/>
</dbReference>
<dbReference type="PROSITE" id="PS00168">
    <property type="entry name" value="TRP_SYNTHASE_BETA"/>
    <property type="match status" value="1"/>
</dbReference>
<evidence type="ECO:0000256" key="3">
    <source>
        <dbReference type="ARBA" id="ARBA00004733"/>
    </source>
</evidence>
<dbReference type="HOGENOM" id="CLU_016734_3_1_6"/>
<dbReference type="PANTHER" id="PTHR48077:SF3">
    <property type="entry name" value="TRYPTOPHAN SYNTHASE"/>
    <property type="match status" value="1"/>
</dbReference>
<comment type="subunit">
    <text evidence="5 14">Tetramer of two alpha and two beta chains.</text>
</comment>
<dbReference type="GO" id="GO:0005737">
    <property type="term" value="C:cytoplasm"/>
    <property type="evidence" value="ECO:0007669"/>
    <property type="project" value="TreeGrafter"/>
</dbReference>
<dbReference type="OrthoDB" id="9766131at2"/>
<evidence type="ECO:0000256" key="9">
    <source>
        <dbReference type="ARBA" id="ARBA00022822"/>
    </source>
</evidence>
<evidence type="ECO:0000256" key="1">
    <source>
        <dbReference type="ARBA" id="ARBA00001933"/>
    </source>
</evidence>
<feature type="domain" description="Tryptophan synthase beta chain-like PALP" evidence="15">
    <location>
        <begin position="51"/>
        <end position="373"/>
    </location>
</feature>
<protein>
    <recommendedName>
        <fullName evidence="7 14">Tryptophan synthase beta chain</fullName>
        <ecNumber evidence="6 14">4.2.1.20</ecNumber>
    </recommendedName>
</protein>
<dbReference type="STRING" id="1199245.A359_07580"/>
<dbReference type="UniPathway" id="UPA00035">
    <property type="reaction ID" value="UER00044"/>
</dbReference>
<dbReference type="AlphaFoldDB" id="J3YSC4"/>
<dbReference type="EC" id="4.2.1.20" evidence="6 14"/>
<evidence type="ECO:0000256" key="8">
    <source>
        <dbReference type="ARBA" id="ARBA00022605"/>
    </source>
</evidence>
<dbReference type="PANTHER" id="PTHR48077">
    <property type="entry name" value="TRYPTOPHAN SYNTHASE-RELATED"/>
    <property type="match status" value="1"/>
</dbReference>
<evidence type="ECO:0000256" key="14">
    <source>
        <dbReference type="HAMAP-Rule" id="MF_00133"/>
    </source>
</evidence>
<dbReference type="InterPro" id="IPR006653">
    <property type="entry name" value="Trp_synth_b_CS"/>
</dbReference>
<dbReference type="Proteomes" id="UP000003936">
    <property type="component" value="Chromosome"/>
</dbReference>
<keyword evidence="9 14" id="KW-0822">Tryptophan biosynthesis</keyword>
<evidence type="ECO:0000256" key="5">
    <source>
        <dbReference type="ARBA" id="ARBA00011270"/>
    </source>
</evidence>
<proteinExistence type="inferred from homology"/>
<evidence type="ECO:0000256" key="4">
    <source>
        <dbReference type="ARBA" id="ARBA00009982"/>
    </source>
</evidence>
<dbReference type="FunFam" id="3.40.50.1100:FF:000004">
    <property type="entry name" value="Tryptophan synthase beta chain"/>
    <property type="match status" value="1"/>
</dbReference>
<dbReference type="NCBIfam" id="TIGR00263">
    <property type="entry name" value="trpB"/>
    <property type="match status" value="1"/>
</dbReference>
<evidence type="ECO:0000256" key="13">
    <source>
        <dbReference type="ARBA" id="ARBA00049047"/>
    </source>
</evidence>
<dbReference type="InterPro" id="IPR023026">
    <property type="entry name" value="Trp_synth_beta/beta-like"/>
</dbReference>
<dbReference type="EMBL" id="CP003546">
    <property type="protein sequence ID" value="AFP85128.1"/>
    <property type="molecule type" value="Genomic_DNA"/>
</dbReference>
<dbReference type="FunFam" id="3.40.50.1100:FF:000001">
    <property type="entry name" value="Tryptophan synthase beta chain"/>
    <property type="match status" value="1"/>
</dbReference>
<evidence type="ECO:0000256" key="10">
    <source>
        <dbReference type="ARBA" id="ARBA00022898"/>
    </source>
</evidence>
<keyword evidence="17" id="KW-1185">Reference proteome</keyword>
<keyword evidence="12 14" id="KW-0456">Lyase</keyword>
<dbReference type="Pfam" id="PF00291">
    <property type="entry name" value="PALP"/>
    <property type="match status" value="1"/>
</dbReference>
<comment type="catalytic activity">
    <reaction evidence="13 14">
        <text>(1S,2R)-1-C-(indol-3-yl)glycerol 3-phosphate + L-serine = D-glyceraldehyde 3-phosphate + L-tryptophan + H2O</text>
        <dbReference type="Rhea" id="RHEA:10532"/>
        <dbReference type="ChEBI" id="CHEBI:15377"/>
        <dbReference type="ChEBI" id="CHEBI:33384"/>
        <dbReference type="ChEBI" id="CHEBI:57912"/>
        <dbReference type="ChEBI" id="CHEBI:58866"/>
        <dbReference type="ChEBI" id="CHEBI:59776"/>
        <dbReference type="EC" id="4.2.1.20"/>
    </reaction>
</comment>
<dbReference type="KEGG" id="sect:A359_07580"/>
<sequence>MTRINPYFGEFGGMYVPQILMPALMQLEDAFVDAQSDPAFQREFGDLLTQYAGRPTPLTLCRNLTTGTQTKIYLKREDLLHGGAHKTNQVLGQALLTKRMGKAEVIAETGAGQHGVAAALSSALLELKCRIYMGAKDIERQSPNVFRMRLMGAEVIPVYSGSSTLKDACNEALRDWSDSYERAHYMLGTAAGPHPFPTIVREFQRMIGEETRMQIQEQEKCLPDVVIACIGGGSNAIGMFADFIDKPGVRLIGVEPGGLGIATGRHGASLQYGRTGIYFGMKSPIMQSSEGQIEESYSISAGLDFPSVGPQHAYLDSIGRAEYVSVTDEEALHAFRHLARQEGIIPALESSHAIAHALRMMKADPEKEQILVVNLSGRGDKDIFTVHKILSARGEI</sequence>
<evidence type="ECO:0000313" key="17">
    <source>
        <dbReference type="Proteomes" id="UP000003936"/>
    </source>
</evidence>
<organism evidence="16 17">
    <name type="scientific">secondary endosymbiont of Ctenarytaina eucalypti</name>
    <dbReference type="NCBI Taxonomy" id="1199245"/>
    <lineage>
        <taxon>Bacteria</taxon>
        <taxon>Pseudomonadati</taxon>
        <taxon>Pseudomonadota</taxon>
        <taxon>Gammaproteobacteria</taxon>
        <taxon>Enterobacterales</taxon>
        <taxon>Enterobacteriaceae</taxon>
        <taxon>aphid secondary symbionts</taxon>
    </lineage>
</organism>
<dbReference type="SUPFAM" id="SSF53686">
    <property type="entry name" value="Tryptophan synthase beta subunit-like PLP-dependent enzymes"/>
    <property type="match status" value="1"/>
</dbReference>
<comment type="cofactor">
    <cofactor evidence="1 14">
        <name>pyridoxal 5'-phosphate</name>
        <dbReference type="ChEBI" id="CHEBI:597326"/>
    </cofactor>
</comment>
<dbReference type="CDD" id="cd06446">
    <property type="entry name" value="Trp-synth_B"/>
    <property type="match status" value="1"/>
</dbReference>
<dbReference type="RefSeq" id="WP_014888425.1">
    <property type="nucleotide sequence ID" value="NC_018419.1"/>
</dbReference>
<comment type="similarity">
    <text evidence="4 14">Belongs to the TrpB family.</text>
</comment>
<dbReference type="GO" id="GO:0004834">
    <property type="term" value="F:tryptophan synthase activity"/>
    <property type="evidence" value="ECO:0007669"/>
    <property type="project" value="UniProtKB-UniRule"/>
</dbReference>
<keyword evidence="10 14" id="KW-0663">Pyridoxal phosphate</keyword>
<dbReference type="PATRIC" id="fig|1199245.3.peg.878"/>
<comment type="function">
    <text evidence="2 14">The beta subunit is responsible for the synthesis of L-tryptophan from indole and L-serine.</text>
</comment>